<dbReference type="InterPro" id="IPR045455">
    <property type="entry name" value="NrS-1_pol-like_helicase"/>
</dbReference>
<evidence type="ECO:0000256" key="2">
    <source>
        <dbReference type="SAM" id="MobiDB-lite"/>
    </source>
</evidence>
<evidence type="ECO:0000256" key="1">
    <source>
        <dbReference type="ARBA" id="ARBA00022801"/>
    </source>
</evidence>
<feature type="compositionally biased region" description="Acidic residues" evidence="2">
    <location>
        <begin position="919"/>
        <end position="940"/>
    </location>
</feature>
<feature type="domain" description="C2H2-type" evidence="3">
    <location>
        <begin position="225"/>
        <end position="253"/>
    </location>
</feature>
<feature type="compositionally biased region" description="Acidic residues" evidence="2">
    <location>
        <begin position="269"/>
        <end position="284"/>
    </location>
</feature>
<dbReference type="Gene3D" id="3.40.50.300">
    <property type="entry name" value="P-loop containing nucleotide triphosphate hydrolases"/>
    <property type="match status" value="1"/>
</dbReference>
<dbReference type="PROSITE" id="PS00028">
    <property type="entry name" value="ZINC_FINGER_C2H2_1"/>
    <property type="match status" value="1"/>
</dbReference>
<feature type="region of interest" description="Disordered" evidence="2">
    <location>
        <begin position="243"/>
        <end position="301"/>
    </location>
</feature>
<dbReference type="Gene3D" id="3.30.160.60">
    <property type="entry name" value="Classic Zinc Finger"/>
    <property type="match status" value="1"/>
</dbReference>
<dbReference type="Pfam" id="PF08706">
    <property type="entry name" value="D5_N"/>
    <property type="match status" value="1"/>
</dbReference>
<feature type="compositionally biased region" description="Basic and acidic residues" evidence="2">
    <location>
        <begin position="894"/>
        <end position="911"/>
    </location>
</feature>
<gene>
    <name evidence="4" type="ORF">DJ69_15620</name>
</gene>
<keyword evidence="5" id="KW-1185">Reference proteome</keyword>
<evidence type="ECO:0000313" key="4">
    <source>
        <dbReference type="EMBL" id="PHQ37651.1"/>
    </source>
</evidence>
<evidence type="ECO:0000313" key="5">
    <source>
        <dbReference type="Proteomes" id="UP000222824"/>
    </source>
</evidence>
<feature type="compositionally biased region" description="Polar residues" evidence="2">
    <location>
        <begin position="19"/>
        <end position="34"/>
    </location>
</feature>
<dbReference type="RefSeq" id="WP_099256477.1">
    <property type="nucleotide sequence ID" value="NZ_NHOA01000147.1"/>
</dbReference>
<dbReference type="InterPro" id="IPR027417">
    <property type="entry name" value="P-loop_NTPase"/>
</dbReference>
<comment type="caution">
    <text evidence="4">The sequence shown here is derived from an EMBL/GenBank/DDBJ whole genome shotgun (WGS) entry which is preliminary data.</text>
</comment>
<keyword evidence="1" id="KW-0378">Hydrolase</keyword>
<reference evidence="4 5" key="1">
    <citation type="journal article" date="2014" name="Front. Microbiol.">
        <title>Population and genomic analysis of the genus Halorubrum.</title>
        <authorList>
            <person name="Fullmer M.S."/>
            <person name="Soucy S.M."/>
            <person name="Swithers K.S."/>
            <person name="Makkay A.M."/>
            <person name="Wheeler R."/>
            <person name="Ventosa A."/>
            <person name="Gogarten J.P."/>
            <person name="Papke R.T."/>
        </authorList>
    </citation>
    <scope>NUCLEOTIDE SEQUENCE [LARGE SCALE GENOMIC DNA]</scope>
    <source>
        <strain evidence="4 5">C49</strain>
    </source>
</reference>
<name>A0A2G1WF93_9EURY</name>
<dbReference type="InterPro" id="IPR013087">
    <property type="entry name" value="Znf_C2H2_type"/>
</dbReference>
<sequence>MTEDVRAPDKSGGPDTDAAKNQRTNTTGSDSPAPTGTGDEAIDAIVSRYIDDTSERNEHGIPDSWRDGTVSDIPGGTGGIPDANGVVLRRAEHMYSRHCDVVVGVESGVPVTVVRQVVDGLPHGSQDAGISTVKVIIDDDPSNLHDVHRSLEPDTLGSNTDEVLGVTDDGDIVAVDPPETETGGEDRAGDGIDADTLEDLAGGEDVTLADGTVIGEKTDSMIDPYECGACGKAFESEHGLKTHYGSQHSGVDDEEREKLMNGDFGPDTTDPDTGESLPGDDESETLSQRSREKNKAEQDVPELWGEAEWRYQAASMSSSDIRKPDARDAVVTALEAQDDWLSIRERCQEGNTHLARYDPDESGSGAWTTDNIYTYVLDESKDRLGSTITDTEAAHIILELASRNRVSEDDVNAGDDDRLLVPVANGTLDLSDAEYDTGTHSVDLDSVELLEPDKSRMWQYRIDTEYDPDSADLDGLDEWVKEITHDHRDDDRRMLWEWIGHALHPEYPTDGFLVLIGDGGSGKSQFLGLNRKMVGEHNTTARSIKDLQSRFGKVNGALSSVANINTELSGTKQAGIGPLKSMTANEPTFVEDSKGDDGSEQTNTTTMIFASDNPPAFGQSNRALGRRLYPVEFPMEYCENPDPENPYELQARPKHLVESELQEDEARQKAALVRAVQGLVRLMEEGNPTTDLEWEERIGLYNSYADPIADFRRSCLKKAPDAPGIHTNDLSAAYDRFAKLNGHEGKTKRTLVEQLQKLDIPMRKQRTRTYTPGESRDVIYQGITFTEDAVKFFLEEDAHWDAGLYREYVSIGTIETTEQDGLDTDSSSDADGSGVAVGDALDMLRVRAAGSEHGRSAGPRSAVLDALAVAGIDEPKDELDALRLEEGAVYVEDGEVRLTDPVEADRDRDDNGDSGDSSYESDGDEDDGLGGDDGSGDEDSNVGGCDDTGGELGSGDAVRVDTPREIADCVLRSIEFDPHYPIESTVSTVMATVPRCESREAVEAVISELIEHGRIEQTGSHRFRVVDSTAVNWGNA</sequence>
<dbReference type="AlphaFoldDB" id="A0A2G1WF93"/>
<dbReference type="Proteomes" id="UP000222824">
    <property type="component" value="Unassembled WGS sequence"/>
</dbReference>
<dbReference type="Pfam" id="PF19263">
    <property type="entry name" value="DUF5906"/>
    <property type="match status" value="1"/>
</dbReference>
<feature type="compositionally biased region" description="Basic and acidic residues" evidence="2">
    <location>
        <begin position="289"/>
        <end position="298"/>
    </location>
</feature>
<organism evidence="4 5">
    <name type="scientific">Halorubrum persicum</name>
    <dbReference type="NCBI Taxonomy" id="1383844"/>
    <lineage>
        <taxon>Archaea</taxon>
        <taxon>Methanobacteriati</taxon>
        <taxon>Methanobacteriota</taxon>
        <taxon>Stenosarchaea group</taxon>
        <taxon>Halobacteria</taxon>
        <taxon>Halobacteriales</taxon>
        <taxon>Haloferacaceae</taxon>
        <taxon>Halorubrum</taxon>
    </lineage>
</organism>
<proteinExistence type="predicted"/>
<dbReference type="GO" id="GO:0016787">
    <property type="term" value="F:hydrolase activity"/>
    <property type="evidence" value="ECO:0007669"/>
    <property type="project" value="UniProtKB-KW"/>
</dbReference>
<feature type="region of interest" description="Disordered" evidence="2">
    <location>
        <begin position="170"/>
        <end position="194"/>
    </location>
</feature>
<dbReference type="InterPro" id="IPR051620">
    <property type="entry name" value="ORF904-like_C"/>
</dbReference>
<evidence type="ECO:0000259" key="3">
    <source>
        <dbReference type="PROSITE" id="PS50157"/>
    </source>
</evidence>
<protein>
    <recommendedName>
        <fullName evidence="3">C2H2-type domain-containing protein</fullName>
    </recommendedName>
</protein>
<dbReference type="PANTHER" id="PTHR35372">
    <property type="entry name" value="ATP BINDING PROTEIN-RELATED"/>
    <property type="match status" value="1"/>
</dbReference>
<dbReference type="EMBL" id="NHOA01000147">
    <property type="protein sequence ID" value="PHQ37651.1"/>
    <property type="molecule type" value="Genomic_DNA"/>
</dbReference>
<feature type="region of interest" description="Disordered" evidence="2">
    <location>
        <begin position="894"/>
        <end position="959"/>
    </location>
</feature>
<dbReference type="InterPro" id="IPR014818">
    <property type="entry name" value="Phage/plasmid_primase_P4_C"/>
</dbReference>
<dbReference type="OrthoDB" id="331515at2157"/>
<dbReference type="PROSITE" id="PS50157">
    <property type="entry name" value="ZINC_FINGER_C2H2_2"/>
    <property type="match status" value="1"/>
</dbReference>
<accession>A0A2G1WF93</accession>
<feature type="region of interest" description="Disordered" evidence="2">
    <location>
        <begin position="1"/>
        <end position="78"/>
    </location>
</feature>
<dbReference type="PANTHER" id="PTHR35372:SF2">
    <property type="entry name" value="SF3 HELICASE DOMAIN-CONTAINING PROTEIN"/>
    <property type="match status" value="1"/>
</dbReference>
<feature type="compositionally biased region" description="Basic and acidic residues" evidence="2">
    <location>
        <begin position="49"/>
        <end position="66"/>
    </location>
</feature>